<feature type="transmembrane region" description="Helical" evidence="11">
    <location>
        <begin position="169"/>
        <end position="192"/>
    </location>
</feature>
<evidence type="ECO:0000259" key="13">
    <source>
        <dbReference type="PROSITE" id="PS50885"/>
    </source>
</evidence>
<dbReference type="CDD" id="cd00075">
    <property type="entry name" value="HATPase"/>
    <property type="match status" value="1"/>
</dbReference>
<keyword evidence="5" id="KW-0808">Transferase</keyword>
<dbReference type="Proteomes" id="UP001500967">
    <property type="component" value="Unassembled WGS sequence"/>
</dbReference>
<dbReference type="Gene3D" id="1.10.287.130">
    <property type="match status" value="1"/>
</dbReference>
<dbReference type="SUPFAM" id="SSF158472">
    <property type="entry name" value="HAMP domain-like"/>
    <property type="match status" value="1"/>
</dbReference>
<dbReference type="SUPFAM" id="SSF55874">
    <property type="entry name" value="ATPase domain of HSP90 chaperone/DNA topoisomerase II/histidine kinase"/>
    <property type="match status" value="1"/>
</dbReference>
<dbReference type="InterPro" id="IPR004358">
    <property type="entry name" value="Sig_transdc_His_kin-like_C"/>
</dbReference>
<dbReference type="EMBL" id="BAAAGX010000002">
    <property type="protein sequence ID" value="GAA0220817.1"/>
    <property type="molecule type" value="Genomic_DNA"/>
</dbReference>
<comment type="subcellular location">
    <subcellularLocation>
        <location evidence="2">Cell membrane</location>
    </subcellularLocation>
</comment>
<keyword evidence="10 11" id="KW-0472">Membrane</keyword>
<reference evidence="15" key="1">
    <citation type="journal article" date="2019" name="Int. J. Syst. Evol. Microbiol.">
        <title>The Global Catalogue of Microorganisms (GCM) 10K type strain sequencing project: providing services to taxonomists for standard genome sequencing and annotation.</title>
        <authorList>
            <consortium name="The Broad Institute Genomics Platform"/>
            <consortium name="The Broad Institute Genome Sequencing Center for Infectious Disease"/>
            <person name="Wu L."/>
            <person name="Ma J."/>
        </authorList>
    </citation>
    <scope>NUCLEOTIDE SEQUENCE [LARGE SCALE GENOMIC DNA]</scope>
    <source>
        <strain evidence="15">JCM 10425</strain>
    </source>
</reference>
<evidence type="ECO:0000313" key="15">
    <source>
        <dbReference type="Proteomes" id="UP001500967"/>
    </source>
</evidence>
<dbReference type="PANTHER" id="PTHR45436:SF5">
    <property type="entry name" value="SENSOR HISTIDINE KINASE TRCS"/>
    <property type="match status" value="1"/>
</dbReference>
<keyword evidence="6 11" id="KW-0812">Transmembrane</keyword>
<dbReference type="Pfam" id="PF00512">
    <property type="entry name" value="HisKA"/>
    <property type="match status" value="1"/>
</dbReference>
<evidence type="ECO:0000256" key="5">
    <source>
        <dbReference type="ARBA" id="ARBA00022679"/>
    </source>
</evidence>
<evidence type="ECO:0000256" key="4">
    <source>
        <dbReference type="ARBA" id="ARBA00022553"/>
    </source>
</evidence>
<dbReference type="PRINTS" id="PR00344">
    <property type="entry name" value="BCTRLSENSOR"/>
</dbReference>
<dbReference type="CDD" id="cd06225">
    <property type="entry name" value="HAMP"/>
    <property type="match status" value="1"/>
</dbReference>
<dbReference type="GO" id="GO:0016301">
    <property type="term" value="F:kinase activity"/>
    <property type="evidence" value="ECO:0007669"/>
    <property type="project" value="UniProtKB-KW"/>
</dbReference>
<dbReference type="SUPFAM" id="SSF47384">
    <property type="entry name" value="Homodimeric domain of signal transducing histidine kinase"/>
    <property type="match status" value="1"/>
</dbReference>
<name>A0ABP3D4N1_9ACTN</name>
<evidence type="ECO:0000256" key="11">
    <source>
        <dbReference type="SAM" id="Phobius"/>
    </source>
</evidence>
<dbReference type="InterPro" id="IPR036890">
    <property type="entry name" value="HATPase_C_sf"/>
</dbReference>
<feature type="transmembrane region" description="Helical" evidence="11">
    <location>
        <begin position="22"/>
        <end position="50"/>
    </location>
</feature>
<comment type="caution">
    <text evidence="14">The sequence shown here is derived from an EMBL/GenBank/DDBJ whole genome shotgun (WGS) entry which is preliminary data.</text>
</comment>
<evidence type="ECO:0000256" key="2">
    <source>
        <dbReference type="ARBA" id="ARBA00004236"/>
    </source>
</evidence>
<keyword evidence="15" id="KW-1185">Reference proteome</keyword>
<dbReference type="SMART" id="SM00304">
    <property type="entry name" value="HAMP"/>
    <property type="match status" value="1"/>
</dbReference>
<evidence type="ECO:0000313" key="14">
    <source>
        <dbReference type="EMBL" id="GAA0220817.1"/>
    </source>
</evidence>
<dbReference type="RefSeq" id="WP_344646844.1">
    <property type="nucleotide sequence ID" value="NZ_BAAAGX010000002.1"/>
</dbReference>
<evidence type="ECO:0000256" key="6">
    <source>
        <dbReference type="ARBA" id="ARBA00022692"/>
    </source>
</evidence>
<evidence type="ECO:0000256" key="9">
    <source>
        <dbReference type="ARBA" id="ARBA00023012"/>
    </source>
</evidence>
<dbReference type="InterPro" id="IPR036097">
    <property type="entry name" value="HisK_dim/P_sf"/>
</dbReference>
<keyword evidence="8 11" id="KW-1133">Transmembrane helix</keyword>
<dbReference type="Pfam" id="PF00672">
    <property type="entry name" value="HAMP"/>
    <property type="match status" value="1"/>
</dbReference>
<dbReference type="SMART" id="SM00388">
    <property type="entry name" value="HisKA"/>
    <property type="match status" value="1"/>
</dbReference>
<feature type="domain" description="HAMP" evidence="13">
    <location>
        <begin position="194"/>
        <end position="247"/>
    </location>
</feature>
<keyword evidence="7 14" id="KW-0418">Kinase</keyword>
<organism evidence="14 15">
    <name type="scientific">Cryptosporangium japonicum</name>
    <dbReference type="NCBI Taxonomy" id="80872"/>
    <lineage>
        <taxon>Bacteria</taxon>
        <taxon>Bacillati</taxon>
        <taxon>Actinomycetota</taxon>
        <taxon>Actinomycetes</taxon>
        <taxon>Cryptosporangiales</taxon>
        <taxon>Cryptosporangiaceae</taxon>
        <taxon>Cryptosporangium</taxon>
    </lineage>
</organism>
<keyword evidence="9" id="KW-0902">Two-component regulatory system</keyword>
<feature type="transmembrane region" description="Helical" evidence="11">
    <location>
        <begin position="139"/>
        <end position="157"/>
    </location>
</feature>
<dbReference type="InterPro" id="IPR050428">
    <property type="entry name" value="TCS_sensor_his_kinase"/>
</dbReference>
<dbReference type="PANTHER" id="PTHR45436">
    <property type="entry name" value="SENSOR HISTIDINE KINASE YKOH"/>
    <property type="match status" value="1"/>
</dbReference>
<evidence type="ECO:0000256" key="7">
    <source>
        <dbReference type="ARBA" id="ARBA00022777"/>
    </source>
</evidence>
<dbReference type="CDD" id="cd00082">
    <property type="entry name" value="HisKA"/>
    <property type="match status" value="1"/>
</dbReference>
<dbReference type="PROSITE" id="PS50109">
    <property type="entry name" value="HIS_KIN"/>
    <property type="match status" value="1"/>
</dbReference>
<dbReference type="Gene3D" id="6.10.340.10">
    <property type="match status" value="1"/>
</dbReference>
<dbReference type="Gene3D" id="3.30.565.10">
    <property type="entry name" value="Histidine kinase-like ATPase, C-terminal domain"/>
    <property type="match status" value="1"/>
</dbReference>
<dbReference type="InterPro" id="IPR003661">
    <property type="entry name" value="HisK_dim/P_dom"/>
</dbReference>
<evidence type="ECO:0000256" key="8">
    <source>
        <dbReference type="ARBA" id="ARBA00022989"/>
    </source>
</evidence>
<dbReference type="SMART" id="SM00387">
    <property type="entry name" value="HATPase_c"/>
    <property type="match status" value="1"/>
</dbReference>
<dbReference type="InterPro" id="IPR003594">
    <property type="entry name" value="HATPase_dom"/>
</dbReference>
<evidence type="ECO:0000256" key="1">
    <source>
        <dbReference type="ARBA" id="ARBA00000085"/>
    </source>
</evidence>
<comment type="catalytic activity">
    <reaction evidence="1">
        <text>ATP + protein L-histidine = ADP + protein N-phospho-L-histidine.</text>
        <dbReference type="EC" id="2.7.13.3"/>
    </reaction>
</comment>
<proteinExistence type="predicted"/>
<dbReference type="PROSITE" id="PS50885">
    <property type="entry name" value="HAMP"/>
    <property type="match status" value="1"/>
</dbReference>
<keyword evidence="4" id="KW-0597">Phosphoprotein</keyword>
<dbReference type="InterPro" id="IPR005467">
    <property type="entry name" value="His_kinase_dom"/>
</dbReference>
<feature type="domain" description="Histidine kinase" evidence="12">
    <location>
        <begin position="255"/>
        <end position="461"/>
    </location>
</feature>
<protein>
    <recommendedName>
        <fullName evidence="3">histidine kinase</fullName>
        <ecNumber evidence="3">2.7.13.3</ecNumber>
    </recommendedName>
</protein>
<evidence type="ECO:0000259" key="12">
    <source>
        <dbReference type="PROSITE" id="PS50109"/>
    </source>
</evidence>
<dbReference type="InterPro" id="IPR003660">
    <property type="entry name" value="HAMP_dom"/>
</dbReference>
<dbReference type="EC" id="2.7.13.3" evidence="3"/>
<sequence length="462" mass="49080">MATERHHGRWPRLRGLGLRGRITVVFALVALIVSALLALVAWSLVSSYLLAQREQTTLRQAVSGARILQRSLGSTSTSVPELLDSLPASIGAESLLYYGDRWYASSLDADPRTIPAGLRDVVLAGGPARQRVRVGESPVLVVGVPLGAEGAGAYFAVFPLTELDRTYRALSATLGGAAAATTAIGAMAGALVSRRALRPLQGLTAAARSIAAGRLETRLPPHANDPELADLAAAFNETASALQRRVQADARFAGDVSHELRTPLTTMLNAVALLRTRHDVLPPAAQEAVDLLEEEMDRFRQLTTDLLEISRVEGDSSPAREPVRIGELVRRTVPTVAGTDVEVTQGAEQLIVTGDKRRLERVVANLVQNAELHGEGCVAVRVSEGDGSVLIDVDDAGPGVPVEMRERIFERFARVAGDRVAGTGLGLALAQRHVAVHGGAVRVEDRPGGGARFRVELPAVTE</sequence>
<gene>
    <name evidence="14" type="ORF">GCM10009539_02540</name>
</gene>
<dbReference type="Pfam" id="PF02518">
    <property type="entry name" value="HATPase_c"/>
    <property type="match status" value="1"/>
</dbReference>
<accession>A0ABP3D4N1</accession>
<evidence type="ECO:0000256" key="3">
    <source>
        <dbReference type="ARBA" id="ARBA00012438"/>
    </source>
</evidence>
<evidence type="ECO:0000256" key="10">
    <source>
        <dbReference type="ARBA" id="ARBA00023136"/>
    </source>
</evidence>